<dbReference type="PANTHER" id="PTHR43767:SF1">
    <property type="entry name" value="NONRIBOSOMAL PEPTIDE SYNTHASE PES1 (EUROFUNG)-RELATED"/>
    <property type="match status" value="1"/>
</dbReference>
<feature type="domain" description="AMP-dependent synthetase/ligase" evidence="1">
    <location>
        <begin position="50"/>
        <end position="401"/>
    </location>
</feature>
<dbReference type="InterPro" id="IPR045851">
    <property type="entry name" value="AMP-bd_C_sf"/>
</dbReference>
<dbReference type="Proteomes" id="UP000468735">
    <property type="component" value="Unassembled WGS sequence"/>
</dbReference>
<dbReference type="Gene3D" id="3.40.50.12780">
    <property type="entry name" value="N-terminal domain of ligase-like"/>
    <property type="match status" value="1"/>
</dbReference>
<dbReference type="InterPro" id="IPR020845">
    <property type="entry name" value="AMP-binding_CS"/>
</dbReference>
<dbReference type="PANTHER" id="PTHR43767">
    <property type="entry name" value="LONG-CHAIN-FATTY-ACID--COA LIGASE"/>
    <property type="match status" value="1"/>
</dbReference>
<keyword evidence="4" id="KW-1185">Reference proteome</keyword>
<comment type="caution">
    <text evidence="3">The sequence shown here is derived from an EMBL/GenBank/DDBJ whole genome shotgun (WGS) entry which is preliminary data.</text>
</comment>
<dbReference type="InterPro" id="IPR025110">
    <property type="entry name" value="AMP-bd_C"/>
</dbReference>
<protein>
    <submittedName>
        <fullName evidence="3">AMP-binding protein</fullName>
    </submittedName>
</protein>
<dbReference type="EMBL" id="WBMT01000014">
    <property type="protein sequence ID" value="KAB2345073.1"/>
    <property type="molecule type" value="Genomic_DNA"/>
</dbReference>
<dbReference type="Gene3D" id="3.30.300.30">
    <property type="match status" value="1"/>
</dbReference>
<accession>A0A6H9YQ45</accession>
<dbReference type="AlphaFoldDB" id="A0A6H9YQ45"/>
<dbReference type="InterPro" id="IPR050237">
    <property type="entry name" value="ATP-dep_AMP-bd_enzyme"/>
</dbReference>
<feature type="domain" description="AMP-binding enzyme C-terminal" evidence="2">
    <location>
        <begin position="462"/>
        <end position="540"/>
    </location>
</feature>
<dbReference type="Pfam" id="PF00501">
    <property type="entry name" value="AMP-binding"/>
    <property type="match status" value="1"/>
</dbReference>
<evidence type="ECO:0000313" key="3">
    <source>
        <dbReference type="EMBL" id="KAB2345073.1"/>
    </source>
</evidence>
<dbReference type="InterPro" id="IPR000873">
    <property type="entry name" value="AMP-dep_synth/lig_dom"/>
</dbReference>
<gene>
    <name evidence="3" type="ORF">F8566_27715</name>
</gene>
<proteinExistence type="predicted"/>
<dbReference type="Pfam" id="PF13193">
    <property type="entry name" value="AMP-binding_C"/>
    <property type="match status" value="1"/>
</dbReference>
<dbReference type="SUPFAM" id="SSF56801">
    <property type="entry name" value="Acetyl-CoA synthetase-like"/>
    <property type="match status" value="1"/>
</dbReference>
<organism evidence="3 4">
    <name type="scientific">Actinomadura rudentiformis</name>
    <dbReference type="NCBI Taxonomy" id="359158"/>
    <lineage>
        <taxon>Bacteria</taxon>
        <taxon>Bacillati</taxon>
        <taxon>Actinomycetota</taxon>
        <taxon>Actinomycetes</taxon>
        <taxon>Streptosporangiales</taxon>
        <taxon>Thermomonosporaceae</taxon>
        <taxon>Actinomadura</taxon>
    </lineage>
</organism>
<dbReference type="PROSITE" id="PS00455">
    <property type="entry name" value="AMP_BINDING"/>
    <property type="match status" value="1"/>
</dbReference>
<evidence type="ECO:0000313" key="4">
    <source>
        <dbReference type="Proteomes" id="UP000468735"/>
    </source>
</evidence>
<dbReference type="OrthoDB" id="9803968at2"/>
<reference evidence="3 4" key="1">
    <citation type="submission" date="2019-09" db="EMBL/GenBank/DDBJ databases">
        <title>Actinomadura physcomitrii sp. nov., a novel actinomycete isolated from moss [Physcomitrium sphaericum (Ludw) Fuernr].</title>
        <authorList>
            <person name="Zhuang X."/>
            <person name="Liu C."/>
        </authorList>
    </citation>
    <scope>NUCLEOTIDE SEQUENCE [LARGE SCALE GENOMIC DNA]</scope>
    <source>
        <strain evidence="3 4">HMC1</strain>
    </source>
</reference>
<evidence type="ECO:0000259" key="1">
    <source>
        <dbReference type="Pfam" id="PF00501"/>
    </source>
</evidence>
<name>A0A6H9YQ45_9ACTN</name>
<sequence length="558" mass="61047">MAPGAAARSRRDHIDRCSDLSLRPSRVLESNSRIRAGPLEVIVAELLRPFAQAHPDEPAIIDERGASSWRELNATTDRLAGALRGLGLDVGDAIAIHSGNRREHFELMCAAGHIGLRYVLVNWHWTADELRYVLEDAGAKALFSEADFAEIAATAADGLDLRARVAIGGAIPGFTPYEEFVASGPEGEPAGQSMGIPMIYTSGTTGRPKGVNRKLLAAGAPIEVAKLVGDTFAEILLIPERGRSLLVGPVYHSAQWLWSQVFLLTGRPVVMRRSFDAAETLRLIDEHAITQIHLVPTQFVRLLRLEEKVRAAFDGSSLAAVWHGAAPCSPTVKRQMIEWLGPIVHEYYGSTEASVNTIITASEWLARPGSVGRPLPTTEVHVLREDGEPAKPGEPGQIWFRYTSGDDVEYWGDEAKTRSVHRPDGLFTTGDIGYFDEEGYLFLADRAIDMIISGGVNIYPAEVEGVLITHPAVRDVAVFGVPDDEFGEQVKAAVELAEEVNPSEGLATELIAHCRASLAGYKAPRTVDFIEEMPRTPTGKLYKRLLRDPYWQGRGQRI</sequence>
<evidence type="ECO:0000259" key="2">
    <source>
        <dbReference type="Pfam" id="PF13193"/>
    </source>
</evidence>
<dbReference type="GO" id="GO:0016878">
    <property type="term" value="F:acid-thiol ligase activity"/>
    <property type="evidence" value="ECO:0007669"/>
    <property type="project" value="UniProtKB-ARBA"/>
</dbReference>
<dbReference type="InterPro" id="IPR042099">
    <property type="entry name" value="ANL_N_sf"/>
</dbReference>